<evidence type="ECO:0008006" key="3">
    <source>
        <dbReference type="Google" id="ProtNLM"/>
    </source>
</evidence>
<protein>
    <recommendedName>
        <fullName evidence="3">DUF1569 domain-containing protein</fullName>
    </recommendedName>
</protein>
<dbReference type="InterPro" id="IPR011463">
    <property type="entry name" value="DUF1569"/>
</dbReference>
<sequence>MKNLFEATTVKGRMAVLRADSARQWGKMNAAQAMEHCARGMELALGDRRPPRLLIGRILGPIIKPKAFVESEPMRRNSPTVPGLKVEDETDFVRGRERLCGLVDRFVASGPGGCTDHPHSFFGRLTPDEWSAWMYKHLDHHLRQFGV</sequence>
<keyword evidence="2" id="KW-1185">Reference proteome</keyword>
<dbReference type="AlphaFoldDB" id="A0A9X0QHF7"/>
<evidence type="ECO:0000313" key="1">
    <source>
        <dbReference type="EMBL" id="MBB5330209.1"/>
    </source>
</evidence>
<dbReference type="InterPro" id="IPR034660">
    <property type="entry name" value="DinB/YfiT-like"/>
</dbReference>
<dbReference type="EMBL" id="JACHEB010000009">
    <property type="protein sequence ID" value="MBB5330209.1"/>
    <property type="molecule type" value="Genomic_DNA"/>
</dbReference>
<evidence type="ECO:0000313" key="2">
    <source>
        <dbReference type="Proteomes" id="UP000535182"/>
    </source>
</evidence>
<reference evidence="1 2" key="1">
    <citation type="submission" date="2020-08" db="EMBL/GenBank/DDBJ databases">
        <title>Genomic Encyclopedia of Type Strains, Phase IV (KMG-V): Genome sequencing to study the core and pangenomes of soil and plant-associated prokaryotes.</title>
        <authorList>
            <person name="Whitman W."/>
        </authorList>
    </citation>
    <scope>NUCLEOTIDE SEQUENCE [LARGE SCALE GENOMIC DNA]</scope>
    <source>
        <strain evidence="1 2">X5P2</strain>
    </source>
</reference>
<comment type="caution">
    <text evidence="1">The sequence shown here is derived from an EMBL/GenBank/DDBJ whole genome shotgun (WGS) entry which is preliminary data.</text>
</comment>
<dbReference type="RefSeq" id="WP_183979438.1">
    <property type="nucleotide sequence ID" value="NZ_JACHEB010000009.1"/>
</dbReference>
<name>A0A9X0QHF7_9BACT</name>
<dbReference type="Pfam" id="PF07606">
    <property type="entry name" value="DUF1569"/>
    <property type="match status" value="1"/>
</dbReference>
<accession>A0A9X0QHF7</accession>
<organism evidence="1 2">
    <name type="scientific">Tunturiibacter gelidiferens</name>
    <dbReference type="NCBI Taxonomy" id="3069689"/>
    <lineage>
        <taxon>Bacteria</taxon>
        <taxon>Pseudomonadati</taxon>
        <taxon>Acidobacteriota</taxon>
        <taxon>Terriglobia</taxon>
        <taxon>Terriglobales</taxon>
        <taxon>Acidobacteriaceae</taxon>
        <taxon>Tunturiibacter</taxon>
    </lineage>
</organism>
<dbReference type="Proteomes" id="UP000535182">
    <property type="component" value="Unassembled WGS sequence"/>
</dbReference>
<gene>
    <name evidence="1" type="ORF">HDF14_003842</name>
</gene>
<proteinExistence type="predicted"/>
<dbReference type="Gene3D" id="1.20.120.450">
    <property type="entry name" value="dinb family like domain"/>
    <property type="match status" value="1"/>
</dbReference>